<evidence type="ECO:0000313" key="4">
    <source>
        <dbReference type="Proteomes" id="UP000613740"/>
    </source>
</evidence>
<comment type="caution">
    <text evidence="3">The sequence shown here is derived from an EMBL/GenBank/DDBJ whole genome shotgun (WGS) entry which is preliminary data.</text>
</comment>
<dbReference type="OrthoDB" id="544490at2759"/>
<keyword evidence="2" id="KW-0732">Signal</keyword>
<evidence type="ECO:0000256" key="2">
    <source>
        <dbReference type="SAM" id="SignalP"/>
    </source>
</evidence>
<proteinExistence type="predicted"/>
<organism evidence="3 4">
    <name type="scientific">Chlamydomonas schloesseri</name>
    <dbReference type="NCBI Taxonomy" id="2026947"/>
    <lineage>
        <taxon>Eukaryota</taxon>
        <taxon>Viridiplantae</taxon>
        <taxon>Chlorophyta</taxon>
        <taxon>core chlorophytes</taxon>
        <taxon>Chlorophyceae</taxon>
        <taxon>CS clade</taxon>
        <taxon>Chlamydomonadales</taxon>
        <taxon>Chlamydomonadaceae</taxon>
        <taxon>Chlamydomonas</taxon>
    </lineage>
</organism>
<sequence>MRRHRRSGGSLKGAASSSLLAAVLLAALAMTAHGPAAEKSKGGFKPYAFRKKFLYLQSDDPDYTYDEAQEFCREKGLFVVGYDDKLKQVPMRDLCYKSGKDCWVNGRVGNQCALIGPEGNGEPYPDDCDRKHHAVCWGDLDKQMKNPLIWKKRSPPPSPAPPSPPPPSPPASLPRPSPPPPAARQQGEGPGQG</sequence>
<evidence type="ECO:0000313" key="3">
    <source>
        <dbReference type="EMBL" id="KAG2437094.1"/>
    </source>
</evidence>
<dbReference type="InterPro" id="IPR016187">
    <property type="entry name" value="CTDL_fold"/>
</dbReference>
<dbReference type="AlphaFoldDB" id="A0A835T1G1"/>
<keyword evidence="4" id="KW-1185">Reference proteome</keyword>
<reference evidence="3" key="1">
    <citation type="journal article" date="2020" name="bioRxiv">
        <title>Comparative genomics of Chlamydomonas.</title>
        <authorList>
            <person name="Craig R.J."/>
            <person name="Hasan A.R."/>
            <person name="Ness R.W."/>
            <person name="Keightley P.D."/>
        </authorList>
    </citation>
    <scope>NUCLEOTIDE SEQUENCE</scope>
    <source>
        <strain evidence="3">CCAP 11/173</strain>
    </source>
</reference>
<name>A0A835T1G1_9CHLO</name>
<feature type="region of interest" description="Disordered" evidence="1">
    <location>
        <begin position="147"/>
        <end position="193"/>
    </location>
</feature>
<gene>
    <name evidence="3" type="ORF">HYH02_011352</name>
</gene>
<dbReference type="Proteomes" id="UP000613740">
    <property type="component" value="Unassembled WGS sequence"/>
</dbReference>
<dbReference type="EMBL" id="JAEHOD010000047">
    <property type="protein sequence ID" value="KAG2437094.1"/>
    <property type="molecule type" value="Genomic_DNA"/>
</dbReference>
<feature type="chain" id="PRO_5032283152" description="C-type lectin domain-containing protein" evidence="2">
    <location>
        <begin position="38"/>
        <end position="193"/>
    </location>
</feature>
<evidence type="ECO:0000256" key="1">
    <source>
        <dbReference type="SAM" id="MobiDB-lite"/>
    </source>
</evidence>
<feature type="compositionally biased region" description="Pro residues" evidence="1">
    <location>
        <begin position="155"/>
        <end position="182"/>
    </location>
</feature>
<evidence type="ECO:0008006" key="5">
    <source>
        <dbReference type="Google" id="ProtNLM"/>
    </source>
</evidence>
<dbReference type="SUPFAM" id="SSF56436">
    <property type="entry name" value="C-type lectin-like"/>
    <property type="match status" value="1"/>
</dbReference>
<protein>
    <recommendedName>
        <fullName evidence="5">C-type lectin domain-containing protein</fullName>
    </recommendedName>
</protein>
<feature type="signal peptide" evidence="2">
    <location>
        <begin position="1"/>
        <end position="37"/>
    </location>
</feature>
<accession>A0A835T1G1</accession>